<evidence type="ECO:0000313" key="2">
    <source>
        <dbReference type="Proteomes" id="UP000290289"/>
    </source>
</evidence>
<evidence type="ECO:0000313" key="1">
    <source>
        <dbReference type="EMBL" id="RXH71153.1"/>
    </source>
</evidence>
<name>A0A498HQM5_MALDO</name>
<gene>
    <name evidence="1" type="ORF">DVH24_015775</name>
</gene>
<organism evidence="1 2">
    <name type="scientific">Malus domestica</name>
    <name type="common">Apple</name>
    <name type="synonym">Pyrus malus</name>
    <dbReference type="NCBI Taxonomy" id="3750"/>
    <lineage>
        <taxon>Eukaryota</taxon>
        <taxon>Viridiplantae</taxon>
        <taxon>Streptophyta</taxon>
        <taxon>Embryophyta</taxon>
        <taxon>Tracheophyta</taxon>
        <taxon>Spermatophyta</taxon>
        <taxon>Magnoliopsida</taxon>
        <taxon>eudicotyledons</taxon>
        <taxon>Gunneridae</taxon>
        <taxon>Pentapetalae</taxon>
        <taxon>rosids</taxon>
        <taxon>fabids</taxon>
        <taxon>Rosales</taxon>
        <taxon>Rosaceae</taxon>
        <taxon>Amygdaloideae</taxon>
        <taxon>Maleae</taxon>
        <taxon>Malus</taxon>
    </lineage>
</organism>
<reference evidence="1 2" key="1">
    <citation type="submission" date="2018-10" db="EMBL/GenBank/DDBJ databases">
        <title>A high-quality apple genome assembly.</title>
        <authorList>
            <person name="Hu J."/>
        </authorList>
    </citation>
    <scope>NUCLEOTIDE SEQUENCE [LARGE SCALE GENOMIC DNA]</scope>
    <source>
        <strain evidence="2">cv. HFTH1</strain>
        <tissue evidence="1">Young leaf</tissue>
    </source>
</reference>
<comment type="caution">
    <text evidence="1">The sequence shown here is derived from an EMBL/GenBank/DDBJ whole genome shotgun (WGS) entry which is preliminary data.</text>
</comment>
<sequence length="89" mass="9996">MIMKGQTTSFSMQSIFDDIFPKILIIVASCSLKDLFSAKMFLVRVQCDLGVPWVGFQARRAQSSLFSQLSQLGTIECNGMPREVLPMFI</sequence>
<dbReference type="AlphaFoldDB" id="A0A498HQM5"/>
<dbReference type="Proteomes" id="UP000290289">
    <property type="component" value="Chromosome 16"/>
</dbReference>
<proteinExistence type="predicted"/>
<protein>
    <submittedName>
        <fullName evidence="1">Uncharacterized protein</fullName>
    </submittedName>
</protein>
<dbReference type="EMBL" id="RDQH01000342">
    <property type="protein sequence ID" value="RXH71153.1"/>
    <property type="molecule type" value="Genomic_DNA"/>
</dbReference>
<keyword evidence="2" id="KW-1185">Reference proteome</keyword>
<accession>A0A498HQM5</accession>